<reference evidence="1" key="1">
    <citation type="submission" date="2022-08" db="EMBL/GenBank/DDBJ databases">
        <authorList>
            <person name="Kallberg Y."/>
            <person name="Tangrot J."/>
            <person name="Rosling A."/>
        </authorList>
    </citation>
    <scope>NUCLEOTIDE SEQUENCE</scope>
    <source>
        <strain evidence="1">Wild A</strain>
    </source>
</reference>
<gene>
    <name evidence="1" type="ORF">FWILDA_LOCUS9846</name>
</gene>
<evidence type="ECO:0000313" key="2">
    <source>
        <dbReference type="Proteomes" id="UP001153678"/>
    </source>
</evidence>
<organism evidence="1 2">
    <name type="scientific">Funneliformis geosporum</name>
    <dbReference type="NCBI Taxonomy" id="1117311"/>
    <lineage>
        <taxon>Eukaryota</taxon>
        <taxon>Fungi</taxon>
        <taxon>Fungi incertae sedis</taxon>
        <taxon>Mucoromycota</taxon>
        <taxon>Glomeromycotina</taxon>
        <taxon>Glomeromycetes</taxon>
        <taxon>Glomerales</taxon>
        <taxon>Glomeraceae</taxon>
        <taxon>Funneliformis</taxon>
    </lineage>
</organism>
<dbReference type="EMBL" id="CAMKVN010002412">
    <property type="protein sequence ID" value="CAI2180965.1"/>
    <property type="molecule type" value="Genomic_DNA"/>
</dbReference>
<dbReference type="AlphaFoldDB" id="A0A9W4WY47"/>
<protein>
    <submittedName>
        <fullName evidence="1">14448_t:CDS:1</fullName>
    </submittedName>
</protein>
<name>A0A9W4WY47_9GLOM</name>
<comment type="caution">
    <text evidence="1">The sequence shown here is derived from an EMBL/GenBank/DDBJ whole genome shotgun (WGS) entry which is preliminary data.</text>
</comment>
<keyword evidence="2" id="KW-1185">Reference proteome</keyword>
<proteinExistence type="predicted"/>
<dbReference type="Proteomes" id="UP001153678">
    <property type="component" value="Unassembled WGS sequence"/>
</dbReference>
<evidence type="ECO:0000313" key="1">
    <source>
        <dbReference type="EMBL" id="CAI2180965.1"/>
    </source>
</evidence>
<sequence length="46" mass="5175">MVNLNITVSHRKIPFKEASKMTTPSFLAAGNTDCRSTYSLVKIFKQ</sequence>
<accession>A0A9W4WY47</accession>